<comment type="similarity">
    <text evidence="1">Belongs to the LysR transcriptional regulatory family.</text>
</comment>
<dbReference type="Pfam" id="PF03466">
    <property type="entry name" value="LysR_substrate"/>
    <property type="match status" value="1"/>
</dbReference>
<accession>A0A923KXU4</accession>
<dbReference type="PROSITE" id="PS50931">
    <property type="entry name" value="HTH_LYSR"/>
    <property type="match status" value="1"/>
</dbReference>
<dbReference type="Gene3D" id="1.10.10.10">
    <property type="entry name" value="Winged helix-like DNA-binding domain superfamily/Winged helix DNA-binding domain"/>
    <property type="match status" value="1"/>
</dbReference>
<evidence type="ECO:0000256" key="4">
    <source>
        <dbReference type="ARBA" id="ARBA00023163"/>
    </source>
</evidence>
<sequence length="305" mass="35860">MNFLQMQQFKIIAKHESIAKAADELFVTSSALSKTLKNIENEFTCTFFDRIGRKIYINQNGTVLLRYINTILNSYDNMNQYFNKNNNTTHSSLVLCDLGENILDKSISTFLQKYPYIRVKKETVSFEKSIEMLLEKKADIIFTDHLSINKYKAELTDQNIERTFLFKNKLFIAVPPESKYAALKEINLNQLENEAFVNIKGELNNIIKTAPFIDYLCQKENIKLNFAYHYDLDYAYKHLFFTSHLYLSDSLHISYYTDSRKYKKYVKIANKSAYQDIYICYRPEEPNAAIFADVLKKTFMNIFKT</sequence>
<keyword evidence="3" id="KW-0238">DNA-binding</keyword>
<dbReference type="InterPro" id="IPR005119">
    <property type="entry name" value="LysR_subst-bd"/>
</dbReference>
<dbReference type="PANTHER" id="PTHR30126:SF40">
    <property type="entry name" value="HTH-TYPE TRANSCRIPTIONAL REGULATOR GLTR"/>
    <property type="match status" value="1"/>
</dbReference>
<dbReference type="InterPro" id="IPR036390">
    <property type="entry name" value="WH_DNA-bd_sf"/>
</dbReference>
<keyword evidence="7" id="KW-1185">Reference proteome</keyword>
<dbReference type="SUPFAM" id="SSF46785">
    <property type="entry name" value="Winged helix' DNA-binding domain"/>
    <property type="match status" value="1"/>
</dbReference>
<keyword evidence="2" id="KW-0805">Transcription regulation</keyword>
<dbReference type="Proteomes" id="UP000616595">
    <property type="component" value="Unassembled WGS sequence"/>
</dbReference>
<dbReference type="OrthoDB" id="63123at2"/>
<comment type="caution">
    <text evidence="6">The sequence shown here is derived from an EMBL/GenBank/DDBJ whole genome shotgun (WGS) entry which is preliminary data.</text>
</comment>
<evidence type="ECO:0000256" key="2">
    <source>
        <dbReference type="ARBA" id="ARBA00023015"/>
    </source>
</evidence>
<name>A0A923KXU4_9FIRM</name>
<feature type="domain" description="HTH lysR-type" evidence="5">
    <location>
        <begin position="1"/>
        <end position="58"/>
    </location>
</feature>
<dbReference type="GO" id="GO:0003700">
    <property type="term" value="F:DNA-binding transcription factor activity"/>
    <property type="evidence" value="ECO:0007669"/>
    <property type="project" value="InterPro"/>
</dbReference>
<dbReference type="PANTHER" id="PTHR30126">
    <property type="entry name" value="HTH-TYPE TRANSCRIPTIONAL REGULATOR"/>
    <property type="match status" value="1"/>
</dbReference>
<dbReference type="InterPro" id="IPR000847">
    <property type="entry name" value="LysR_HTH_N"/>
</dbReference>
<keyword evidence="4" id="KW-0804">Transcription</keyword>
<evidence type="ECO:0000256" key="1">
    <source>
        <dbReference type="ARBA" id="ARBA00009437"/>
    </source>
</evidence>
<proteinExistence type="inferred from homology"/>
<dbReference type="Gene3D" id="3.40.190.290">
    <property type="match status" value="1"/>
</dbReference>
<evidence type="ECO:0000313" key="7">
    <source>
        <dbReference type="Proteomes" id="UP000616595"/>
    </source>
</evidence>
<dbReference type="Pfam" id="PF00126">
    <property type="entry name" value="HTH_1"/>
    <property type="match status" value="1"/>
</dbReference>
<dbReference type="GO" id="GO:0000976">
    <property type="term" value="F:transcription cis-regulatory region binding"/>
    <property type="evidence" value="ECO:0007669"/>
    <property type="project" value="TreeGrafter"/>
</dbReference>
<evidence type="ECO:0000259" key="5">
    <source>
        <dbReference type="PROSITE" id="PS50931"/>
    </source>
</evidence>
<evidence type="ECO:0000313" key="6">
    <source>
        <dbReference type="EMBL" id="MBC3889803.1"/>
    </source>
</evidence>
<dbReference type="InterPro" id="IPR036388">
    <property type="entry name" value="WH-like_DNA-bd_sf"/>
</dbReference>
<dbReference type="SUPFAM" id="SSF53850">
    <property type="entry name" value="Periplasmic binding protein-like II"/>
    <property type="match status" value="1"/>
</dbReference>
<protein>
    <submittedName>
        <fullName evidence="6">LysR family transcriptional regulator</fullName>
    </submittedName>
</protein>
<gene>
    <name evidence="6" type="ORF">GH810_15980</name>
</gene>
<evidence type="ECO:0000256" key="3">
    <source>
        <dbReference type="ARBA" id="ARBA00023125"/>
    </source>
</evidence>
<dbReference type="AlphaFoldDB" id="A0A923KXU4"/>
<dbReference type="EMBL" id="WJBD01000026">
    <property type="protein sequence ID" value="MBC3889803.1"/>
    <property type="molecule type" value="Genomic_DNA"/>
</dbReference>
<dbReference type="RefSeq" id="WP_148565978.1">
    <property type="nucleotide sequence ID" value="NZ_RXYA01000002.1"/>
</dbReference>
<reference evidence="6" key="2">
    <citation type="submission" date="2020-10" db="EMBL/GenBank/DDBJ databases">
        <title>Comparative genomics of the Acetobacterium genus.</title>
        <authorList>
            <person name="Marshall C."/>
            <person name="May H."/>
            <person name="Norman S."/>
        </authorList>
    </citation>
    <scope>NUCLEOTIDE SEQUENCE</scope>
    <source>
        <strain evidence="6">DER-2019</strain>
    </source>
</reference>
<reference evidence="6" key="1">
    <citation type="submission" date="2019-10" db="EMBL/GenBank/DDBJ databases">
        <authorList>
            <person name="Ross D.E."/>
            <person name="Gulliver D."/>
        </authorList>
    </citation>
    <scope>NUCLEOTIDE SEQUENCE</scope>
    <source>
        <strain evidence="6">DER-2019</strain>
    </source>
</reference>
<organism evidence="6 7">
    <name type="scientific">Acetobacterium paludosum</name>
    <dbReference type="NCBI Taxonomy" id="52693"/>
    <lineage>
        <taxon>Bacteria</taxon>
        <taxon>Bacillati</taxon>
        <taxon>Bacillota</taxon>
        <taxon>Clostridia</taxon>
        <taxon>Eubacteriales</taxon>
        <taxon>Eubacteriaceae</taxon>
        <taxon>Acetobacterium</taxon>
    </lineage>
</organism>